<keyword evidence="1" id="KW-0596">Phosphopantetheine</keyword>
<dbReference type="Pfam" id="PF00668">
    <property type="entry name" value="Condensation"/>
    <property type="match status" value="1"/>
</dbReference>
<dbReference type="Gene3D" id="1.10.1200.10">
    <property type="entry name" value="ACP-like"/>
    <property type="match status" value="1"/>
</dbReference>
<dbReference type="InterPro" id="IPR025110">
    <property type="entry name" value="AMP-bd_C"/>
</dbReference>
<dbReference type="InterPro" id="IPR045851">
    <property type="entry name" value="AMP-bd_C_sf"/>
</dbReference>
<dbReference type="Pfam" id="PF13193">
    <property type="entry name" value="AMP-binding_C"/>
    <property type="match status" value="1"/>
</dbReference>
<comment type="caution">
    <text evidence="4">The sequence shown here is derived from an EMBL/GenBank/DDBJ whole genome shotgun (WGS) entry which is preliminary data.</text>
</comment>
<dbReference type="GO" id="GO:0003824">
    <property type="term" value="F:catalytic activity"/>
    <property type="evidence" value="ECO:0007669"/>
    <property type="project" value="InterPro"/>
</dbReference>
<dbReference type="InterPro" id="IPR023213">
    <property type="entry name" value="CAT-like_dom_sf"/>
</dbReference>
<dbReference type="PROSITE" id="PS50075">
    <property type="entry name" value="CARRIER"/>
    <property type="match status" value="1"/>
</dbReference>
<evidence type="ECO:0000313" key="5">
    <source>
        <dbReference type="Proteomes" id="UP000032049"/>
    </source>
</evidence>
<dbReference type="SUPFAM" id="SSF56801">
    <property type="entry name" value="Acetyl-CoA synthetase-like"/>
    <property type="match status" value="1"/>
</dbReference>
<dbReference type="AlphaFoldDB" id="A0A0D0EZW6"/>
<dbReference type="STRING" id="1503925.TH53_23835"/>
<dbReference type="PANTHER" id="PTHR45527">
    <property type="entry name" value="NONRIBOSOMAL PEPTIDE SYNTHETASE"/>
    <property type="match status" value="1"/>
</dbReference>
<dbReference type="CDD" id="cd17643">
    <property type="entry name" value="A_NRPS_Cytc1-like"/>
    <property type="match status" value="1"/>
</dbReference>
<dbReference type="EMBL" id="JXRA01000127">
    <property type="protein sequence ID" value="KIO74913.1"/>
    <property type="molecule type" value="Genomic_DNA"/>
</dbReference>
<dbReference type="InterPro" id="IPR001242">
    <property type="entry name" value="Condensation_dom"/>
</dbReference>
<dbReference type="GO" id="GO:0031177">
    <property type="term" value="F:phosphopantetheine binding"/>
    <property type="evidence" value="ECO:0007669"/>
    <property type="project" value="TreeGrafter"/>
</dbReference>
<dbReference type="PRINTS" id="PR00154">
    <property type="entry name" value="AMPBINDING"/>
</dbReference>
<dbReference type="Gene3D" id="3.30.559.10">
    <property type="entry name" value="Chloramphenicol acetyltransferase-like domain"/>
    <property type="match status" value="1"/>
</dbReference>
<dbReference type="GO" id="GO:0043041">
    <property type="term" value="P:amino acid activation for nonribosomal peptide biosynthetic process"/>
    <property type="evidence" value="ECO:0007669"/>
    <property type="project" value="TreeGrafter"/>
</dbReference>
<dbReference type="FunFam" id="3.40.50.980:FF:000001">
    <property type="entry name" value="Non-ribosomal peptide synthetase"/>
    <property type="match status" value="1"/>
</dbReference>
<dbReference type="SUPFAM" id="SSF52777">
    <property type="entry name" value="CoA-dependent acyltransferases"/>
    <property type="match status" value="1"/>
</dbReference>
<dbReference type="Proteomes" id="UP000032049">
    <property type="component" value="Unassembled WGS sequence"/>
</dbReference>
<dbReference type="InterPro" id="IPR010071">
    <property type="entry name" value="AA_adenyl_dom"/>
</dbReference>
<dbReference type="FunFam" id="3.40.50.12780:FF:000012">
    <property type="entry name" value="Non-ribosomal peptide synthetase"/>
    <property type="match status" value="1"/>
</dbReference>
<evidence type="ECO:0000259" key="3">
    <source>
        <dbReference type="PROSITE" id="PS50075"/>
    </source>
</evidence>
<keyword evidence="5" id="KW-1185">Reference proteome</keyword>
<feature type="domain" description="Carrier" evidence="3">
    <location>
        <begin position="725"/>
        <end position="800"/>
    </location>
</feature>
<dbReference type="Gene3D" id="3.30.300.30">
    <property type="match status" value="1"/>
</dbReference>
<gene>
    <name evidence="4" type="ORF">TH53_23835</name>
</gene>
<keyword evidence="2" id="KW-0597">Phosphoprotein</keyword>
<dbReference type="Gene3D" id="3.30.559.30">
    <property type="entry name" value="Nonribosomal peptide synthetase, condensation domain"/>
    <property type="match status" value="1"/>
</dbReference>
<proteinExistence type="predicted"/>
<dbReference type="GO" id="GO:0005829">
    <property type="term" value="C:cytosol"/>
    <property type="evidence" value="ECO:0007669"/>
    <property type="project" value="TreeGrafter"/>
</dbReference>
<evidence type="ECO:0000256" key="1">
    <source>
        <dbReference type="ARBA" id="ARBA00022450"/>
    </source>
</evidence>
<dbReference type="InterPro" id="IPR036736">
    <property type="entry name" value="ACP-like_sf"/>
</dbReference>
<dbReference type="Gene3D" id="3.40.50.980">
    <property type="match status" value="2"/>
</dbReference>
<dbReference type="Pfam" id="PF00550">
    <property type="entry name" value="PP-binding"/>
    <property type="match status" value="1"/>
</dbReference>
<evidence type="ECO:0000313" key="4">
    <source>
        <dbReference type="EMBL" id="KIO74913.1"/>
    </source>
</evidence>
<dbReference type="PANTHER" id="PTHR45527:SF14">
    <property type="entry name" value="PLIPASTATIN SYNTHASE SUBUNIT B"/>
    <property type="match status" value="1"/>
</dbReference>
<dbReference type="Pfam" id="PF00501">
    <property type="entry name" value="AMP-binding"/>
    <property type="match status" value="1"/>
</dbReference>
<sequence length="815" mass="93032">MSLLGCVKALLHKYSHQENIVIGTPIAGRGHYDLEEQLGLYINMIPIRTEISSEDSLRTLIEKIKAKTVMGYDHQAYPFDYIVEDLVKVRDTSRSPIFDVMVVLQNMALTSDTEVLEGIQVKAYDAEQTISKFDLTFNFVDTGEGIKGVIEFNTDLFDRDRIERMVSHYEQMVSRLVDNDEVLLKDVEYITKTERNQLLEGFNDVNAEYPRDKTIQSIFEEQVLRTPESIAVVFEDVALSYSQLNEASNQLALYLRDKYKIKAGDLVGLMVERTELMIIGILGILKSGAAYLPIEPAYPEDRIRFTITDASIKTLITDGSITHIESIISGVSVVSLKEDKKQIEKYPVENLQEINTAKDLAYVIYTSGSTGNPKGVMVEHKNVIQLLYNDQFQFSFDEKDIWPVFHSICFDVSVWEIFGGLLYGGKLIVVSKKTTLDPHGYLRLLEKEKVTVLNKIPSTFEGIVLQATDTVSYDLALRYVIFAGEALNPTILKKWHIIYPQIKFVNLYGITEITVHGNYKEITAAEMESGTNNIGKPLPANNLYIFDQFNKLVPVGVIGEIVIGGEGVTRGYLNRKELTQERYIKNPYNLTETVYRSGDLGMRMPNGEVLYCGRNDFQVKIRGFRVELGEIENQLSRYLKIENAVVLSRDDAQGDKYLVAYILSKEEYSGKDLRTYLKATLPDYMIPAYFIFLENFPLTFNGKLDRNALPSPEIFELKSEVKFEEAQNEVESFIKLIWEDILSVKPIGTRDNFFEIGGNSLKIIRTFKMINEKYPDLIKIADMFDYPTIKDQAYLILNHSQSKSEEETEFKVFEL</sequence>
<dbReference type="FunFam" id="3.30.300.30:FF:000010">
    <property type="entry name" value="Enterobactin synthetase component F"/>
    <property type="match status" value="1"/>
</dbReference>
<reference evidence="4 5" key="1">
    <citation type="submission" date="2015-01" db="EMBL/GenBank/DDBJ databases">
        <title>Draft genome sequence of Pedobacter sp. NL19 isolated from sludge of an effluent treatment pond in an abandoned uranium mine.</title>
        <authorList>
            <person name="Santos T."/>
            <person name="Caetano T."/>
            <person name="Covas C."/>
            <person name="Cruz A."/>
            <person name="Mendo S."/>
        </authorList>
    </citation>
    <scope>NUCLEOTIDE SEQUENCE [LARGE SCALE GENOMIC DNA]</scope>
    <source>
        <strain evidence="4 5">NL19</strain>
    </source>
</reference>
<dbReference type="SUPFAM" id="SSF47336">
    <property type="entry name" value="ACP-like"/>
    <property type="match status" value="1"/>
</dbReference>
<dbReference type="OrthoDB" id="4317020at2"/>
<dbReference type="PROSITE" id="PS00455">
    <property type="entry name" value="AMP_BINDING"/>
    <property type="match status" value="1"/>
</dbReference>
<dbReference type="GO" id="GO:0044550">
    <property type="term" value="P:secondary metabolite biosynthetic process"/>
    <property type="evidence" value="ECO:0007669"/>
    <property type="project" value="UniProtKB-ARBA"/>
</dbReference>
<dbReference type="InterPro" id="IPR020845">
    <property type="entry name" value="AMP-binding_CS"/>
</dbReference>
<protein>
    <recommendedName>
        <fullName evidence="3">Carrier domain-containing protein</fullName>
    </recommendedName>
</protein>
<evidence type="ECO:0000256" key="2">
    <source>
        <dbReference type="ARBA" id="ARBA00022553"/>
    </source>
</evidence>
<dbReference type="InterPro" id="IPR009081">
    <property type="entry name" value="PP-bd_ACP"/>
</dbReference>
<name>A0A0D0EZW6_9SPHI</name>
<dbReference type="InterPro" id="IPR020459">
    <property type="entry name" value="AMP-binding"/>
</dbReference>
<dbReference type="Gene3D" id="2.30.38.10">
    <property type="entry name" value="Luciferase, Domain 3"/>
    <property type="match status" value="1"/>
</dbReference>
<accession>A0A0D0EZW6</accession>
<dbReference type="InterPro" id="IPR000873">
    <property type="entry name" value="AMP-dep_synth/lig_dom"/>
</dbReference>
<organism evidence="4 5">
    <name type="scientific">Pedobacter lusitanus</name>
    <dbReference type="NCBI Taxonomy" id="1503925"/>
    <lineage>
        <taxon>Bacteria</taxon>
        <taxon>Pseudomonadati</taxon>
        <taxon>Bacteroidota</taxon>
        <taxon>Sphingobacteriia</taxon>
        <taxon>Sphingobacteriales</taxon>
        <taxon>Sphingobacteriaceae</taxon>
        <taxon>Pedobacter</taxon>
    </lineage>
</organism>
<dbReference type="NCBIfam" id="TIGR01733">
    <property type="entry name" value="AA-adenyl-dom"/>
    <property type="match status" value="1"/>
</dbReference>